<evidence type="ECO:0000313" key="3">
    <source>
        <dbReference type="Proteomes" id="UP000294894"/>
    </source>
</evidence>
<organism evidence="2 3">
    <name type="scientific">Nocardioides euryhalodurans</name>
    <dbReference type="NCBI Taxonomy" id="2518370"/>
    <lineage>
        <taxon>Bacteria</taxon>
        <taxon>Bacillati</taxon>
        <taxon>Actinomycetota</taxon>
        <taxon>Actinomycetes</taxon>
        <taxon>Propionibacteriales</taxon>
        <taxon>Nocardioidaceae</taxon>
        <taxon>Nocardioides</taxon>
    </lineage>
</organism>
<keyword evidence="1" id="KW-1133">Transmembrane helix</keyword>
<dbReference type="KEGG" id="noy:EXE57_10110"/>
<keyword evidence="1" id="KW-0472">Membrane</keyword>
<dbReference type="Proteomes" id="UP000294894">
    <property type="component" value="Chromosome"/>
</dbReference>
<name>A0A4P7GKK1_9ACTN</name>
<gene>
    <name evidence="2" type="ORF">EXE57_10110</name>
</gene>
<protein>
    <submittedName>
        <fullName evidence="2">Uncharacterized protein</fullName>
    </submittedName>
</protein>
<accession>A0A4P7GKK1</accession>
<keyword evidence="3" id="KW-1185">Reference proteome</keyword>
<proteinExistence type="predicted"/>
<evidence type="ECO:0000313" key="2">
    <source>
        <dbReference type="EMBL" id="QBR92590.1"/>
    </source>
</evidence>
<dbReference type="EMBL" id="CP038267">
    <property type="protein sequence ID" value="QBR92590.1"/>
    <property type="molecule type" value="Genomic_DNA"/>
</dbReference>
<dbReference type="RefSeq" id="WP_135077152.1">
    <property type="nucleotide sequence ID" value="NZ_CP038267.1"/>
</dbReference>
<keyword evidence="1" id="KW-0812">Transmembrane</keyword>
<dbReference type="AlphaFoldDB" id="A0A4P7GKK1"/>
<sequence>MGPIGWVLLGAVVLLVVGAVFAMRHRTRNTRHVPPGADQGLDTAQRVHEAQAIATMPRNHGPF</sequence>
<feature type="transmembrane region" description="Helical" evidence="1">
    <location>
        <begin position="6"/>
        <end position="23"/>
    </location>
</feature>
<reference evidence="2 3" key="1">
    <citation type="submission" date="2019-03" db="EMBL/GenBank/DDBJ databases">
        <title>Three New Species of Nocardioides, Nocardioides euryhalodurans sp. nov., Nocardioides seonyuensis sp. nov. and Nocardioides eburneoflavus sp. nov., Iolated from Soil.</title>
        <authorList>
            <person name="Roh S.G."/>
            <person name="Lee C."/>
            <person name="Kim M.-K."/>
            <person name="Kim S.B."/>
        </authorList>
    </citation>
    <scope>NUCLEOTIDE SEQUENCE [LARGE SCALE GENOMIC DNA]</scope>
    <source>
        <strain evidence="2 3">MMS17-SY117</strain>
    </source>
</reference>
<evidence type="ECO:0000256" key="1">
    <source>
        <dbReference type="SAM" id="Phobius"/>
    </source>
</evidence>